<evidence type="ECO:0000313" key="2">
    <source>
        <dbReference type="EMBL" id="KAF7285262.1"/>
    </source>
</evidence>
<proteinExistence type="predicted"/>
<keyword evidence="3" id="KW-1185">Reference proteome</keyword>
<feature type="region of interest" description="Disordered" evidence="1">
    <location>
        <begin position="1"/>
        <end position="35"/>
    </location>
</feature>
<accession>A0A834IUG2</accession>
<evidence type="ECO:0000256" key="1">
    <source>
        <dbReference type="SAM" id="MobiDB-lite"/>
    </source>
</evidence>
<reference evidence="2" key="1">
    <citation type="submission" date="2020-08" db="EMBL/GenBank/DDBJ databases">
        <title>Genome sequencing and assembly of the red palm weevil Rhynchophorus ferrugineus.</title>
        <authorList>
            <person name="Dias G.B."/>
            <person name="Bergman C.M."/>
            <person name="Manee M."/>
        </authorList>
    </citation>
    <scope>NUCLEOTIDE SEQUENCE</scope>
    <source>
        <strain evidence="2">AA-2017</strain>
        <tissue evidence="2">Whole larva</tissue>
    </source>
</reference>
<comment type="caution">
    <text evidence="2">The sequence shown here is derived from an EMBL/GenBank/DDBJ whole genome shotgun (WGS) entry which is preliminary data.</text>
</comment>
<organism evidence="2 3">
    <name type="scientific">Rhynchophorus ferrugineus</name>
    <name type="common">Red palm weevil</name>
    <name type="synonym">Curculio ferrugineus</name>
    <dbReference type="NCBI Taxonomy" id="354439"/>
    <lineage>
        <taxon>Eukaryota</taxon>
        <taxon>Metazoa</taxon>
        <taxon>Ecdysozoa</taxon>
        <taxon>Arthropoda</taxon>
        <taxon>Hexapoda</taxon>
        <taxon>Insecta</taxon>
        <taxon>Pterygota</taxon>
        <taxon>Neoptera</taxon>
        <taxon>Endopterygota</taxon>
        <taxon>Coleoptera</taxon>
        <taxon>Polyphaga</taxon>
        <taxon>Cucujiformia</taxon>
        <taxon>Curculionidae</taxon>
        <taxon>Dryophthorinae</taxon>
        <taxon>Rhynchophorus</taxon>
    </lineage>
</organism>
<gene>
    <name evidence="2" type="ORF">GWI33_011391</name>
</gene>
<feature type="region of interest" description="Disordered" evidence="1">
    <location>
        <begin position="48"/>
        <end position="81"/>
    </location>
</feature>
<evidence type="ECO:0000313" key="3">
    <source>
        <dbReference type="Proteomes" id="UP000625711"/>
    </source>
</evidence>
<dbReference type="EMBL" id="JAACXV010000058">
    <property type="protein sequence ID" value="KAF7285262.1"/>
    <property type="molecule type" value="Genomic_DNA"/>
</dbReference>
<dbReference type="Proteomes" id="UP000625711">
    <property type="component" value="Unassembled WGS sequence"/>
</dbReference>
<dbReference type="AlphaFoldDB" id="A0A834IUG2"/>
<protein>
    <submittedName>
        <fullName evidence="2">Uncharacterized protein</fullName>
    </submittedName>
</protein>
<sequence>MNSVFGSETRNGFRASMKGAAVSRERGYRSGSTRSTALPSVLCKFRGEKCSLGEPPKTLPLPRLMRGTSSDSRSTARGSST</sequence>
<feature type="compositionally biased region" description="Polar residues" evidence="1">
    <location>
        <begin position="1"/>
        <end position="10"/>
    </location>
</feature>
<feature type="compositionally biased region" description="Low complexity" evidence="1">
    <location>
        <begin position="66"/>
        <end position="81"/>
    </location>
</feature>
<name>A0A834IUG2_RHYFE</name>